<dbReference type="RefSeq" id="WP_087416035.1">
    <property type="nucleotide sequence ID" value="NZ_NFKL01000041.1"/>
</dbReference>
<protein>
    <submittedName>
        <fullName evidence="1">Uncharacterized protein</fullName>
    </submittedName>
</protein>
<accession>A0A1Y4LC66</accession>
<comment type="caution">
    <text evidence="1">The sequence shown here is derived from an EMBL/GenBank/DDBJ whole genome shotgun (WGS) entry which is preliminary data.</text>
</comment>
<proteinExistence type="predicted"/>
<sequence>MKEAGESQPLLLGTSITVKNQIELAVKWLPMICEDGVERVDLVCSRSLEKTKIIPCEERTVITMEEYKDYEECNVFIRRQPDNTKEGDIIPLKYLRGIHWGTVTGGVHSHLGNYYLMGYISEEVMRKTNIACTGEHKNYDRGIKVCIIRAHTEPNVVKYLYRCYGPSPEKGERAGVLSCPKRIIEILTDAPNHTMTRGELRRQLLQYGIKIDTICKNLNKMSLDGRILLDGSSYSRYQKVMLPSAYESLDKA</sequence>
<gene>
    <name evidence="1" type="ORF">B5F15_16160</name>
</gene>
<dbReference type="EMBL" id="NFKL01000041">
    <property type="protein sequence ID" value="OUP54315.1"/>
    <property type="molecule type" value="Genomic_DNA"/>
</dbReference>
<dbReference type="AlphaFoldDB" id="A0A1Y4LC66"/>
<reference evidence="2" key="1">
    <citation type="submission" date="2017-04" db="EMBL/GenBank/DDBJ databases">
        <title>Function of individual gut microbiota members based on whole genome sequencing of pure cultures obtained from chicken caecum.</title>
        <authorList>
            <person name="Medvecky M."/>
            <person name="Cejkova D."/>
            <person name="Polansky O."/>
            <person name="Karasova D."/>
            <person name="Kubasova T."/>
            <person name="Cizek A."/>
            <person name="Rychlik I."/>
        </authorList>
    </citation>
    <scope>NUCLEOTIDE SEQUENCE [LARGE SCALE GENOMIC DNA]</scope>
    <source>
        <strain evidence="2">An179</strain>
    </source>
</reference>
<evidence type="ECO:0000313" key="2">
    <source>
        <dbReference type="Proteomes" id="UP000195326"/>
    </source>
</evidence>
<name>A0A1Y4LC66_9FIRM</name>
<evidence type="ECO:0000313" key="1">
    <source>
        <dbReference type="EMBL" id="OUP54315.1"/>
    </source>
</evidence>
<dbReference type="Proteomes" id="UP000195326">
    <property type="component" value="Unassembled WGS sequence"/>
</dbReference>
<organism evidence="1 2">
    <name type="scientific">Butyricicoccus pullicaecorum</name>
    <dbReference type="NCBI Taxonomy" id="501571"/>
    <lineage>
        <taxon>Bacteria</taxon>
        <taxon>Bacillati</taxon>
        <taxon>Bacillota</taxon>
        <taxon>Clostridia</taxon>
        <taxon>Eubacteriales</taxon>
        <taxon>Butyricicoccaceae</taxon>
        <taxon>Butyricicoccus</taxon>
    </lineage>
</organism>